<feature type="region of interest" description="Disordered" evidence="12">
    <location>
        <begin position="74"/>
        <end position="94"/>
    </location>
</feature>
<dbReference type="GO" id="GO:0005667">
    <property type="term" value="C:transcription regulator complex"/>
    <property type="evidence" value="ECO:0007669"/>
    <property type="project" value="TreeGrafter"/>
</dbReference>
<evidence type="ECO:0000256" key="3">
    <source>
        <dbReference type="ARBA" id="ARBA00008161"/>
    </source>
</evidence>
<evidence type="ECO:0000256" key="8">
    <source>
        <dbReference type="ARBA" id="ARBA00023163"/>
    </source>
</evidence>
<keyword evidence="9 10" id="KW-0539">Nucleus</keyword>
<dbReference type="OMA" id="MCGEMEA"/>
<dbReference type="EMBL" id="QUSF01000004">
    <property type="protein sequence ID" value="RLW10463.1"/>
    <property type="molecule type" value="Genomic_DNA"/>
</dbReference>
<dbReference type="InterPro" id="IPR031701">
    <property type="entry name" value="SIX1_SD"/>
</dbReference>
<sequence length="771" mass="82232">MSSASPATDDIVIAVEIKEENVMEMLSEAPDGPAPPPPPAAAQFPMEHAGSAAAGEEGAAEQVLLHTELLARNHHAASSPSSSSSSSSSSSQTPLAFSPDHVACVCEALQQGGNLDRLARFLWSLPPSDLLRGNESLMKARALVAFHQGIYAELYSILESHNFDSSNHPLLQELWYKARYTEAERARGRPLGAVDKYRLRRKYPLPRTIWDGEETVYCFKEKSRNALKELYKQNRYPSPAEKRNLAKITGLSLTQVSNWFKNRRQRDRNPSETQSKSESDGNPSTEDESSKGREDLSPHPLSSSSDGVTSLSLPGHMEPVYMQQLGNTKIALSSSGVLLNGNLMPASTSPVFLNGSSFLQGPNSVILNGLSVGTSQTVTLNSPKTATSVVSNGVSITDILSSSSSEDVKDFKLLQASVPNATAAFSPSNIPVTFPGLIPSSEVKREGVETAASQDGGSVVTFTAPVQINQYGIVQIPNSGTNGQLLNGSIGFSSLQLPPVSVAASQGNVSANPSTSDGGTFTTESSTVQQGKVFFSPLTPSAVVYTVPNSGQAVGSVKQEGLERSLVFSQLMPVSQNTQLNVNMSSENISSAGLQSLASSLVNVTPSHNFSLTPPTLLNAAELSSGISESQSMSSPVTSTSTVISISNTNYATLQNCPLITSHDLLSISTAQPVLGEIVSTSGDRVSHPPAQVHQDFGREHRLVLQAVPDVKENFLPNSESKSTGNLMMLDSKSKYVMSTMVDTVCEELETDKKELAKLQTVQMDEVMQDL</sequence>
<comment type="subcellular location">
    <subcellularLocation>
        <location evidence="2">Cytoplasm</location>
    </subcellularLocation>
    <subcellularLocation>
        <location evidence="1 10 11">Nucleus</location>
    </subcellularLocation>
</comment>
<accession>A0A3L8SXH9</accession>
<reference evidence="14 15" key="1">
    <citation type="journal article" date="2018" name="Proc. R. Soc. B">
        <title>A non-coding region near Follistatin controls head colour polymorphism in the Gouldian finch.</title>
        <authorList>
            <person name="Toomey M.B."/>
            <person name="Marques C.I."/>
            <person name="Andrade P."/>
            <person name="Araujo P.M."/>
            <person name="Sabatino S."/>
            <person name="Gazda M.A."/>
            <person name="Afonso S."/>
            <person name="Lopes R.J."/>
            <person name="Corbo J.C."/>
            <person name="Carneiro M."/>
        </authorList>
    </citation>
    <scope>NUCLEOTIDE SEQUENCE [LARGE SCALE GENOMIC DNA]</scope>
    <source>
        <strain evidence="14">Red01</strain>
        <tissue evidence="14">Muscle</tissue>
    </source>
</reference>
<dbReference type="PROSITE" id="PS50071">
    <property type="entry name" value="HOMEOBOX_2"/>
    <property type="match status" value="1"/>
</dbReference>
<evidence type="ECO:0000256" key="6">
    <source>
        <dbReference type="ARBA" id="ARBA00023125"/>
    </source>
</evidence>
<dbReference type="Pfam" id="PF00046">
    <property type="entry name" value="Homeodomain"/>
    <property type="match status" value="1"/>
</dbReference>
<keyword evidence="8" id="KW-0804">Transcription</keyword>
<dbReference type="AlphaFoldDB" id="A0A3L8SXH9"/>
<evidence type="ECO:0000256" key="12">
    <source>
        <dbReference type="SAM" id="MobiDB-lite"/>
    </source>
</evidence>
<dbReference type="Pfam" id="PF16878">
    <property type="entry name" value="SIX1_SD"/>
    <property type="match status" value="1"/>
</dbReference>
<evidence type="ECO:0000256" key="10">
    <source>
        <dbReference type="PROSITE-ProRule" id="PRU00108"/>
    </source>
</evidence>
<keyword evidence="5" id="KW-0805">Transcription regulation</keyword>
<dbReference type="GO" id="GO:0005737">
    <property type="term" value="C:cytoplasm"/>
    <property type="evidence" value="ECO:0007669"/>
    <property type="project" value="UniProtKB-SubCell"/>
</dbReference>
<feature type="compositionally biased region" description="Low complexity" evidence="12">
    <location>
        <begin position="78"/>
        <end position="91"/>
    </location>
</feature>
<dbReference type="Gene3D" id="1.10.10.60">
    <property type="entry name" value="Homeodomain-like"/>
    <property type="match status" value="1"/>
</dbReference>
<evidence type="ECO:0000256" key="11">
    <source>
        <dbReference type="RuleBase" id="RU000682"/>
    </source>
</evidence>
<dbReference type="STRING" id="44316.ENSEGOP00005003698"/>
<dbReference type="InterPro" id="IPR001356">
    <property type="entry name" value="HD"/>
</dbReference>
<feature type="compositionally biased region" description="Low complexity" evidence="12">
    <location>
        <begin position="49"/>
        <end position="58"/>
    </location>
</feature>
<evidence type="ECO:0000256" key="2">
    <source>
        <dbReference type="ARBA" id="ARBA00004496"/>
    </source>
</evidence>
<dbReference type="Proteomes" id="UP000276834">
    <property type="component" value="Unassembled WGS sequence"/>
</dbReference>
<dbReference type="InterPro" id="IPR009057">
    <property type="entry name" value="Homeodomain-like_sf"/>
</dbReference>
<dbReference type="CDD" id="cd00086">
    <property type="entry name" value="homeodomain"/>
    <property type="match status" value="1"/>
</dbReference>
<evidence type="ECO:0000313" key="15">
    <source>
        <dbReference type="Proteomes" id="UP000276834"/>
    </source>
</evidence>
<evidence type="ECO:0000256" key="7">
    <source>
        <dbReference type="ARBA" id="ARBA00023155"/>
    </source>
</evidence>
<evidence type="ECO:0000256" key="5">
    <source>
        <dbReference type="ARBA" id="ARBA00023015"/>
    </source>
</evidence>
<dbReference type="SMART" id="SM00389">
    <property type="entry name" value="HOX"/>
    <property type="match status" value="1"/>
</dbReference>
<evidence type="ECO:0000259" key="13">
    <source>
        <dbReference type="PROSITE" id="PS50071"/>
    </source>
</evidence>
<feature type="domain" description="Homeobox" evidence="13">
    <location>
        <begin position="219"/>
        <end position="270"/>
    </location>
</feature>
<evidence type="ECO:0000313" key="14">
    <source>
        <dbReference type="EMBL" id="RLW10463.1"/>
    </source>
</evidence>
<dbReference type="GO" id="GO:0005634">
    <property type="term" value="C:nucleus"/>
    <property type="evidence" value="ECO:0007669"/>
    <property type="project" value="UniProtKB-SubCell"/>
</dbReference>
<organism evidence="14 15">
    <name type="scientific">Chloebia gouldiae</name>
    <name type="common">Gouldian finch</name>
    <name type="synonym">Erythrura gouldiae</name>
    <dbReference type="NCBI Taxonomy" id="44316"/>
    <lineage>
        <taxon>Eukaryota</taxon>
        <taxon>Metazoa</taxon>
        <taxon>Chordata</taxon>
        <taxon>Craniata</taxon>
        <taxon>Vertebrata</taxon>
        <taxon>Euteleostomi</taxon>
        <taxon>Archelosauria</taxon>
        <taxon>Archosauria</taxon>
        <taxon>Dinosauria</taxon>
        <taxon>Saurischia</taxon>
        <taxon>Theropoda</taxon>
        <taxon>Coelurosauria</taxon>
        <taxon>Aves</taxon>
        <taxon>Neognathae</taxon>
        <taxon>Neoaves</taxon>
        <taxon>Telluraves</taxon>
        <taxon>Australaves</taxon>
        <taxon>Passeriformes</taxon>
        <taxon>Passeroidea</taxon>
        <taxon>Passeridae</taxon>
        <taxon>Chloebia</taxon>
    </lineage>
</organism>
<dbReference type="GO" id="GO:0000981">
    <property type="term" value="F:DNA-binding transcription factor activity, RNA polymerase II-specific"/>
    <property type="evidence" value="ECO:0007669"/>
    <property type="project" value="InterPro"/>
</dbReference>
<keyword evidence="15" id="KW-1185">Reference proteome</keyword>
<feature type="compositionally biased region" description="Low complexity" evidence="12">
    <location>
        <begin position="298"/>
        <end position="313"/>
    </location>
</feature>
<feature type="compositionally biased region" description="Basic and acidic residues" evidence="12">
    <location>
        <begin position="267"/>
        <end position="279"/>
    </location>
</feature>
<name>A0A3L8SXH9_CHLGU</name>
<dbReference type="SUPFAM" id="SSF46689">
    <property type="entry name" value="Homeodomain-like"/>
    <property type="match status" value="1"/>
</dbReference>
<keyword evidence="6 10" id="KW-0238">DNA-binding</keyword>
<gene>
    <name evidence="14" type="ORF">DV515_00001855</name>
</gene>
<protein>
    <recommendedName>
        <fullName evidence="13">Homeobox domain-containing protein</fullName>
    </recommendedName>
</protein>
<feature type="compositionally biased region" description="Basic and acidic residues" evidence="12">
    <location>
        <begin position="288"/>
        <end position="297"/>
    </location>
</feature>
<feature type="region of interest" description="Disordered" evidence="12">
    <location>
        <begin position="259"/>
        <end position="314"/>
    </location>
</feature>
<keyword evidence="4" id="KW-0217">Developmental protein</keyword>
<feature type="DNA-binding region" description="Homeobox" evidence="10">
    <location>
        <begin position="221"/>
        <end position="271"/>
    </location>
</feature>
<proteinExistence type="inferred from homology"/>
<feature type="region of interest" description="Disordered" evidence="12">
    <location>
        <begin position="22"/>
        <end position="58"/>
    </location>
</feature>
<dbReference type="PANTHER" id="PTHR10390:SF44">
    <property type="entry name" value="SIX HOMEOBOX 4"/>
    <property type="match status" value="1"/>
</dbReference>
<dbReference type="PROSITE" id="PS00027">
    <property type="entry name" value="HOMEOBOX_1"/>
    <property type="match status" value="1"/>
</dbReference>
<dbReference type="FunFam" id="1.10.10.60:FF:000085">
    <property type="entry name" value="SIX homeobox 5"/>
    <property type="match status" value="1"/>
</dbReference>
<keyword evidence="7 10" id="KW-0371">Homeobox</keyword>
<comment type="caution">
    <text evidence="14">The sequence shown here is derived from an EMBL/GenBank/DDBJ whole genome shotgun (WGS) entry which is preliminary data.</text>
</comment>
<dbReference type="OrthoDB" id="3501850at2759"/>
<evidence type="ECO:0000256" key="9">
    <source>
        <dbReference type="ARBA" id="ARBA00023242"/>
    </source>
</evidence>
<evidence type="ECO:0000256" key="1">
    <source>
        <dbReference type="ARBA" id="ARBA00004123"/>
    </source>
</evidence>
<dbReference type="InterPro" id="IPR017970">
    <property type="entry name" value="Homeobox_CS"/>
</dbReference>
<evidence type="ECO:0000256" key="4">
    <source>
        <dbReference type="ARBA" id="ARBA00022473"/>
    </source>
</evidence>
<dbReference type="PANTHER" id="PTHR10390">
    <property type="entry name" value="HOMEOBOX PROTEIN SIX"/>
    <property type="match status" value="1"/>
</dbReference>
<comment type="similarity">
    <text evidence="3">Belongs to the SIX/Sine oculis homeobox family.</text>
</comment>
<dbReference type="GO" id="GO:0000978">
    <property type="term" value="F:RNA polymerase II cis-regulatory region sequence-specific DNA binding"/>
    <property type="evidence" value="ECO:0007669"/>
    <property type="project" value="TreeGrafter"/>
</dbReference>